<feature type="region of interest" description="Disordered" evidence="1">
    <location>
        <begin position="26"/>
        <end position="49"/>
    </location>
</feature>
<name>A0ABD3U6T4_9LAMI</name>
<evidence type="ECO:0000313" key="2">
    <source>
        <dbReference type="EMBL" id="KAL3845189.1"/>
    </source>
</evidence>
<reference evidence="2 3" key="1">
    <citation type="submission" date="2024-12" db="EMBL/GenBank/DDBJ databases">
        <title>The unique morphological basis and parallel evolutionary history of personate flowers in Penstemon.</title>
        <authorList>
            <person name="Depatie T.H."/>
            <person name="Wessinger C.A."/>
        </authorList>
    </citation>
    <scope>NUCLEOTIDE SEQUENCE [LARGE SCALE GENOMIC DNA]</scope>
    <source>
        <strain evidence="2">WTNN_2</strain>
        <tissue evidence="2">Leaf</tissue>
    </source>
</reference>
<dbReference type="EMBL" id="JBJXBP010000002">
    <property type="protein sequence ID" value="KAL3845189.1"/>
    <property type="molecule type" value="Genomic_DNA"/>
</dbReference>
<accession>A0ABD3U6T4</accession>
<keyword evidence="3" id="KW-1185">Reference proteome</keyword>
<proteinExistence type="predicted"/>
<evidence type="ECO:0000256" key="1">
    <source>
        <dbReference type="SAM" id="MobiDB-lite"/>
    </source>
</evidence>
<feature type="compositionally biased region" description="Polar residues" evidence="1">
    <location>
        <begin position="30"/>
        <end position="49"/>
    </location>
</feature>
<dbReference type="AlphaFoldDB" id="A0ABD3U6T4"/>
<comment type="caution">
    <text evidence="2">The sequence shown here is derived from an EMBL/GenBank/DDBJ whole genome shotgun (WGS) entry which is preliminary data.</text>
</comment>
<gene>
    <name evidence="2" type="ORF">ACJIZ3_002592</name>
</gene>
<organism evidence="2 3">
    <name type="scientific">Penstemon smallii</name>
    <dbReference type="NCBI Taxonomy" id="265156"/>
    <lineage>
        <taxon>Eukaryota</taxon>
        <taxon>Viridiplantae</taxon>
        <taxon>Streptophyta</taxon>
        <taxon>Embryophyta</taxon>
        <taxon>Tracheophyta</taxon>
        <taxon>Spermatophyta</taxon>
        <taxon>Magnoliopsida</taxon>
        <taxon>eudicotyledons</taxon>
        <taxon>Gunneridae</taxon>
        <taxon>Pentapetalae</taxon>
        <taxon>asterids</taxon>
        <taxon>lamiids</taxon>
        <taxon>Lamiales</taxon>
        <taxon>Plantaginaceae</taxon>
        <taxon>Cheloneae</taxon>
        <taxon>Penstemon</taxon>
    </lineage>
</organism>
<sequence>MHKELQLGLFVKNTDLFLSLSSASESTISVRPSSQKGNTNPSPFSTSEASNSKAILNFGIRKSPTSTFLYGRWCSMKPDSELTFSIKDGSPSLASGR</sequence>
<evidence type="ECO:0000313" key="3">
    <source>
        <dbReference type="Proteomes" id="UP001634393"/>
    </source>
</evidence>
<protein>
    <submittedName>
        <fullName evidence="2">Uncharacterized protein</fullName>
    </submittedName>
</protein>
<dbReference type="Proteomes" id="UP001634393">
    <property type="component" value="Unassembled WGS sequence"/>
</dbReference>